<evidence type="ECO:0000259" key="2">
    <source>
        <dbReference type="PROSITE" id="PS50853"/>
    </source>
</evidence>
<evidence type="ECO:0000313" key="3">
    <source>
        <dbReference type="EMBL" id="KKT80858.1"/>
    </source>
</evidence>
<comment type="caution">
    <text evidence="3">The sequence shown here is derived from an EMBL/GenBank/DDBJ whole genome shotgun (WGS) entry which is preliminary data.</text>
</comment>
<name>A0A0G1KBB3_9BACT</name>
<dbReference type="GO" id="GO:0003993">
    <property type="term" value="F:acid phosphatase activity"/>
    <property type="evidence" value="ECO:0007669"/>
    <property type="project" value="InterPro"/>
</dbReference>
<proteinExistence type="predicted"/>
<feature type="transmembrane region" description="Helical" evidence="1">
    <location>
        <begin position="16"/>
        <end position="33"/>
    </location>
</feature>
<dbReference type="Proteomes" id="UP000034595">
    <property type="component" value="Unassembled WGS sequence"/>
</dbReference>
<dbReference type="SUPFAM" id="SSF110296">
    <property type="entry name" value="Oligoxyloglucan reducing end-specific cellobiohydrolase"/>
    <property type="match status" value="1"/>
</dbReference>
<dbReference type="InterPro" id="IPR013783">
    <property type="entry name" value="Ig-like_fold"/>
</dbReference>
<dbReference type="CDD" id="cd15482">
    <property type="entry name" value="Sialidase_non-viral"/>
    <property type="match status" value="1"/>
</dbReference>
<accession>A0A0G1KBB3</accession>
<dbReference type="SMART" id="SM00060">
    <property type="entry name" value="FN3"/>
    <property type="match status" value="7"/>
</dbReference>
<keyword evidence="1" id="KW-1133">Transmembrane helix</keyword>
<dbReference type="EMBL" id="LCJQ01000023">
    <property type="protein sequence ID" value="KKT80858.1"/>
    <property type="molecule type" value="Genomic_DNA"/>
</dbReference>
<dbReference type="GO" id="GO:0046872">
    <property type="term" value="F:metal ion binding"/>
    <property type="evidence" value="ECO:0007669"/>
    <property type="project" value="InterPro"/>
</dbReference>
<sequence length="1854" mass="195391">MSITQARTLIVKHHKYAWILTLSAVFVISGVYFRDTVTHAATYYFQQSSWSGGVSASTATHSSNQNSGWDTYDSASSTLTIGDNIILAPIASSFTDDGTLTTTGSASGGGFRNGTVANTLAADTTTSDGHVVLGRDSSSALASYVLDSAGGTETSVYVVSTSTVFVSYYTSAGGDLKFAKTINGGATWTTSTVDSTGTVGQEPSIYAPDSSTIYISYYDNTNTNLKFAKSTDGGSNWSLATIDSTAAVGINSSIDAVAGAIYIAYYDVTNVSDRFVKYAKSTDAGANWTLGTIDNPTANLYDVKTSIDVLSATTAFVTYSEFNGSAKFAQTVDGGTNWTLKAVSGVSGSMGGSSVVATDANTIFMVFDNGSNNTSDLKFATSTDTGVNWTVSNIDTATVSGGGYPKAIYAADARTLFVAYFDSNNSDLEFAKTTNGGTSWTLQTIESSTAAGKDLSMHGFGSDTLFITHYESTGVDLKFATYPFATTGTFTSAPINLGGPSVFNVVSWNATLNSQTITMKVRSDSNSDMSGATAWASCSTVSSGGNASDGGCVTDGHQYVQYQATLNGTSSVTPVLNDVTVNHSEYAPLGSLVSSAYNSESDANIMGGLVWTEDATLPSGSTATFYLRTSASSDFSGSTWSTGITSGTTGCSKVGTTVTCTTEAIDAALRDGVNDQWFQYKITLTSLGANTPTIDDVRIAYVVNGPPTFDTSYSATGVITIQNTTIGDADYGKVNISYRVGDIDTASFTPSFKYSINGGSSWSDIPSDDLSASATSLQTYTGGATTTFAVVWNATSTLSASPVNVANAKVRVTANDGDVANNIGTADSAEFTLDTTYPEITSGNFVVDSSVDGAGSAGTPGDNRAGIKLYATDYSTIQYRLCNNSAFPATDSQGNSCAWSSLAASPISLATSSTQWITTGYPSAETVYMQVRDAYGNVTSGTASAPAMPANFDYKDVSNTDIDVYREFLSWSLFSATDSSTFTGNSSGRYKLHHAAAADGASAPASSEYSVVTSISDPAINYTTHNITSATTSVHYYKVTAVNDQGSISDFTAVLSDIPNGSGGAVSLPPEITDTPTADTIRNTSAHITFTTDSLATSTIEYGTTSSYGSTANQTSFVENHSVYLNSLSPNTSYYFRAKATNAEGLDSDWAVGTTFTTAQGTVISGVTPMNVTDKTATIFWNTNASSTSKVYYGTDRSGSTLVGSVTVTGTSATTAGTNGLFQHQVGVPSSGAFTAGNTYYYKVESTDGDGNTTTDDNNGQFYSFTTTLDTTAPTISDISAAVVGPTSAVIVWTTDEPATSQVRWSGTTGNHSKRTTTDMTFAGIPSYSVYHVATLSSQTQNVGEGGGTNVLVAQTPYYYTVVSADAAGNETESAEQTLTTTRTGEDVVVTVSRSLPQEEGGSGPTADTTSPVITNMKVGDITPFTATVTFDTSEASVGKLGYSKDISYSDHAADDFSWGTKHTIKIRGLTLGTQYHIKAVVVDKAGNTGYSEEQTFKTSFLSENIKELAKIENIEQFQKEIEDTIESILPSLVPPFVSKPSITDITESGATISFRTNIKAFPLIGFVEDGTYNASKENPYTSEVSDTTEKATNHTLALLNLKPNTKYHVQARAFSLPRVVGRSEDLTFTTQASKIQSSIVETKRDSFTVVWITDEPTTSIVEYKDLSSGITQRKADDRKTTSHSVKIENLPSGTSFDVNVSGLNEGGNLIEAGSTLHVTTSRDIVPPTISNFKVSNAMVPGRTDRIQTIISWTTNEPADSVVFYEEGIGTAGAEEKELANKSEVLDAYVMDHNIIISSLKPGAIYRVKVTSVDESGNLGVFGPRTIITPKQTESITDIIFKNFEDSFKFLRDM</sequence>
<organism evidence="3 4">
    <name type="scientific">Candidatus Azambacteria bacterium GW2011_GWA1_44_9</name>
    <dbReference type="NCBI Taxonomy" id="1618610"/>
    <lineage>
        <taxon>Bacteria</taxon>
        <taxon>Candidatus Azamiibacteriota</taxon>
    </lineage>
</organism>
<dbReference type="CDD" id="cd00063">
    <property type="entry name" value="FN3"/>
    <property type="match status" value="1"/>
</dbReference>
<gene>
    <name evidence="3" type="ORF">UW78_C0023G0001</name>
</gene>
<dbReference type="InterPro" id="IPR036116">
    <property type="entry name" value="FN3_sf"/>
</dbReference>
<feature type="domain" description="Fibronectin type-III" evidence="2">
    <location>
        <begin position="1632"/>
        <end position="1724"/>
    </location>
</feature>
<dbReference type="InterPro" id="IPR008963">
    <property type="entry name" value="Purple_acid_Pase-like_N"/>
</dbReference>
<dbReference type="PROSITE" id="PS50853">
    <property type="entry name" value="FN3"/>
    <property type="match status" value="2"/>
</dbReference>
<evidence type="ECO:0000313" key="4">
    <source>
        <dbReference type="Proteomes" id="UP000034595"/>
    </source>
</evidence>
<dbReference type="SUPFAM" id="SSF49363">
    <property type="entry name" value="Purple acid phosphatase, N-terminal domain"/>
    <property type="match status" value="1"/>
</dbReference>
<reference evidence="3 4" key="1">
    <citation type="journal article" date="2015" name="Nature">
        <title>rRNA introns, odd ribosomes, and small enigmatic genomes across a large radiation of phyla.</title>
        <authorList>
            <person name="Brown C.T."/>
            <person name="Hug L.A."/>
            <person name="Thomas B.C."/>
            <person name="Sharon I."/>
            <person name="Castelle C.J."/>
            <person name="Singh A."/>
            <person name="Wilkins M.J."/>
            <person name="Williams K.H."/>
            <person name="Banfield J.F."/>
        </authorList>
    </citation>
    <scope>NUCLEOTIDE SEQUENCE [LARGE SCALE GENOMIC DNA]</scope>
</reference>
<evidence type="ECO:0000256" key="1">
    <source>
        <dbReference type="SAM" id="Phobius"/>
    </source>
</evidence>
<keyword evidence="1" id="KW-0812">Transmembrane</keyword>
<dbReference type="InterPro" id="IPR003961">
    <property type="entry name" value="FN3_dom"/>
</dbReference>
<dbReference type="SUPFAM" id="SSF49265">
    <property type="entry name" value="Fibronectin type III"/>
    <property type="match status" value="1"/>
</dbReference>
<keyword evidence="1" id="KW-0472">Membrane</keyword>
<protein>
    <recommendedName>
        <fullName evidence="2">Fibronectin type-III domain-containing protein</fullName>
    </recommendedName>
</protein>
<dbReference type="PATRIC" id="fig|1618610.3.peg.686"/>
<feature type="domain" description="Fibronectin type-III" evidence="2">
    <location>
        <begin position="1069"/>
        <end position="1161"/>
    </location>
</feature>
<dbReference type="Gene3D" id="2.60.40.10">
    <property type="entry name" value="Immunoglobulins"/>
    <property type="match status" value="1"/>
</dbReference>